<accession>A0A9N9AN56</accession>
<dbReference type="EMBL" id="CAJVPP010001100">
    <property type="protein sequence ID" value="CAG8534039.1"/>
    <property type="molecule type" value="Genomic_DNA"/>
</dbReference>
<name>A0A9N9AN56_FUNMO</name>
<dbReference type="Gene3D" id="3.30.420.40">
    <property type="match status" value="2"/>
</dbReference>
<dbReference type="AlphaFoldDB" id="A0A9N9AN56"/>
<dbReference type="InterPro" id="IPR043129">
    <property type="entry name" value="ATPase_NBD"/>
</dbReference>
<gene>
    <name evidence="1" type="ORF">FMOSSE_LOCUS5649</name>
</gene>
<comment type="caution">
    <text evidence="1">The sequence shown here is derived from an EMBL/GenBank/DDBJ whole genome shotgun (WGS) entry which is preliminary data.</text>
</comment>
<dbReference type="Gene3D" id="3.90.640.10">
    <property type="entry name" value="Actin, Chain A, domain 4"/>
    <property type="match status" value="1"/>
</dbReference>
<dbReference type="PANTHER" id="PTHR14187:SF5">
    <property type="entry name" value="HEAT SHOCK 70 KDA PROTEIN 12A"/>
    <property type="match status" value="1"/>
</dbReference>
<reference evidence="1" key="1">
    <citation type="submission" date="2021-06" db="EMBL/GenBank/DDBJ databases">
        <authorList>
            <person name="Kallberg Y."/>
            <person name="Tangrot J."/>
            <person name="Rosling A."/>
        </authorList>
    </citation>
    <scope>NUCLEOTIDE SEQUENCE</scope>
    <source>
        <strain evidence="1">87-6 pot B 2015</strain>
    </source>
</reference>
<evidence type="ECO:0000313" key="2">
    <source>
        <dbReference type="Proteomes" id="UP000789375"/>
    </source>
</evidence>
<evidence type="ECO:0000313" key="1">
    <source>
        <dbReference type="EMBL" id="CAG8534039.1"/>
    </source>
</evidence>
<dbReference type="CDD" id="cd10229">
    <property type="entry name" value="ASKHA_NBD_HSP70_HSPA12"/>
    <property type="match status" value="1"/>
</dbReference>
<dbReference type="Proteomes" id="UP000789375">
    <property type="component" value="Unassembled WGS sequence"/>
</dbReference>
<proteinExistence type="predicted"/>
<sequence>MDLRDTRILVAVDFGTTYSGFAYAHKENPENVVVNNSWPGREGVFKTPTALQYDERYNKVISWGYNALVEEPDELEEISDDSEEQRSRPVELFKLHLSTLGWKEKPWLPPRFGYKKAVKDYLGKLGELIRETIERRWPTVSFPRQVDFVFTIPAEWPPNTTKIMRECAHDAGLLSSLNSNNIEFTTEPEAAALHCLSVLKEHHLGPGDSFIVADCGGGTIDLTSRKLLPGNRLSEITERVGDLCGGSFVDKRFLKWLGKKLGADALEELKSNNYGQMQYIVQRFFCQRIKYKFNGERSEYKPLKLNVPHYCPDLNRYVTGAYKEQMEQVGWVLKVDFDSVIEMFDPIVTRIVKLIDDQLKGSKEKCSAMFLVGGFSESPYLQRRVREAFSSKVPIISVPALPIAAIVRGAITYGFNIDIVHDRVLKWTYGIEEPNKDKASRKTSDGLILYFHKLAQRGKSVGVNQKFTTDFFPTRANQEIISFNIYYTPRYGAKFCDDPGMKLLGTLRVRATDTHLGLNRPIEFLLAFGKMEIKATAKNKRTGRVYNETTFDLDI</sequence>
<organism evidence="1 2">
    <name type="scientific">Funneliformis mosseae</name>
    <name type="common">Endomycorrhizal fungus</name>
    <name type="synonym">Glomus mosseae</name>
    <dbReference type="NCBI Taxonomy" id="27381"/>
    <lineage>
        <taxon>Eukaryota</taxon>
        <taxon>Fungi</taxon>
        <taxon>Fungi incertae sedis</taxon>
        <taxon>Mucoromycota</taxon>
        <taxon>Glomeromycotina</taxon>
        <taxon>Glomeromycetes</taxon>
        <taxon>Glomerales</taxon>
        <taxon>Glomeraceae</taxon>
        <taxon>Funneliformis</taxon>
    </lineage>
</organism>
<dbReference type="SUPFAM" id="SSF53067">
    <property type="entry name" value="Actin-like ATPase domain"/>
    <property type="match status" value="2"/>
</dbReference>
<dbReference type="PANTHER" id="PTHR14187">
    <property type="entry name" value="ALPHA KINASE/ELONGATION FACTOR 2 KINASE"/>
    <property type="match status" value="1"/>
</dbReference>
<keyword evidence="2" id="KW-1185">Reference proteome</keyword>
<protein>
    <submittedName>
        <fullName evidence="1">13636_t:CDS:1</fullName>
    </submittedName>
</protein>